<dbReference type="RefSeq" id="WP_167017986.1">
    <property type="nucleotide sequence ID" value="NZ_VWXF01000013.1"/>
</dbReference>
<evidence type="ECO:0000313" key="3">
    <source>
        <dbReference type="Proteomes" id="UP001515683"/>
    </source>
</evidence>
<feature type="transmembrane region" description="Helical" evidence="1">
    <location>
        <begin position="215"/>
        <end position="244"/>
    </location>
</feature>
<feature type="transmembrane region" description="Helical" evidence="1">
    <location>
        <begin position="250"/>
        <end position="271"/>
    </location>
</feature>
<protein>
    <submittedName>
        <fullName evidence="2">DUF2142 domain-containing protein</fullName>
    </submittedName>
</protein>
<keyword evidence="1" id="KW-0812">Transmembrane</keyword>
<feature type="transmembrane region" description="Helical" evidence="1">
    <location>
        <begin position="136"/>
        <end position="158"/>
    </location>
</feature>
<feature type="transmembrane region" description="Helical" evidence="1">
    <location>
        <begin position="426"/>
        <end position="442"/>
    </location>
</feature>
<feature type="transmembrane region" description="Helical" evidence="1">
    <location>
        <begin position="366"/>
        <end position="383"/>
    </location>
</feature>
<dbReference type="Proteomes" id="UP001515683">
    <property type="component" value="Unassembled WGS sequence"/>
</dbReference>
<keyword evidence="3" id="KW-1185">Reference proteome</keyword>
<feature type="transmembrane region" description="Helical" evidence="1">
    <location>
        <begin position="395"/>
        <end position="414"/>
    </location>
</feature>
<dbReference type="InterPro" id="IPR018674">
    <property type="entry name" value="DUF2142_membrane"/>
</dbReference>
<dbReference type="EMBL" id="VWXF01000013">
    <property type="protein sequence ID" value="NIF24182.1"/>
    <property type="molecule type" value="Genomic_DNA"/>
</dbReference>
<sequence>MTQTISPLRGLLAVIVVYLLFFLISLAKPPLSSPDEINHFSRSAALAQGEWVLNGEPNTGGSIDQGAEKANNLYSEIANTYQPQNFTDYIAQLKQVPFTGSTAFHAMPNVSYYLPLFYAPAAIALKIGELSGLNFWYAYQLAAIFTFTVSLALIVWAWRIYPIPPLAWVVMLLPMSLYQLFSPTIDGLGLSLALLAMSCFMRLNSDTEKPLSGRYLLLLSVALTLLLCSKINLLPMVLLPLWLWWQQRRAIHLVATALITLIALAWTLYTLKNTHNTLVTLHPGIEAPAMIKYYIQHPLQVATIFLHTFANIKSMAMIFISFIGILGALDAPVRVSLIVIFALIFALALVVTVFKGKLIAQRSSGVLLIVVVLSSVILIYLAMLAQWSPFPTQEIVGVQGRYFFIPTVVLAYAFNGNYRLPQKVPVLILLGLLSVGTIYLALHDRYSSDISNSNRVIYHSTNKYFRW</sequence>
<evidence type="ECO:0000313" key="2">
    <source>
        <dbReference type="EMBL" id="NIF24182.1"/>
    </source>
</evidence>
<dbReference type="Pfam" id="PF09913">
    <property type="entry name" value="DUF2142"/>
    <property type="match status" value="1"/>
</dbReference>
<reference evidence="2 3" key="1">
    <citation type="journal article" date="2019" name="bioRxiv">
        <title>Bacteria contribute to plant secondary compound degradation in a generalist herbivore system.</title>
        <authorList>
            <person name="Francoeur C.B."/>
            <person name="Khadempour L."/>
            <person name="Moreira-Soto R.D."/>
            <person name="Gotting K."/>
            <person name="Book A.J."/>
            <person name="Pinto-Tomas A.A."/>
            <person name="Keefover-Ring K."/>
            <person name="Currie C.R."/>
        </authorList>
    </citation>
    <scope>NUCLEOTIDE SEQUENCE [LARGE SCALE GENOMIC DNA]</scope>
    <source>
        <strain evidence="2">Acro-835</strain>
    </source>
</reference>
<proteinExistence type="predicted"/>
<name>A0ABX0RI58_9GAMM</name>
<gene>
    <name evidence="2" type="ORF">F3J40_21665</name>
</gene>
<keyword evidence="1" id="KW-0472">Membrane</keyword>
<feature type="transmembrane region" description="Helical" evidence="1">
    <location>
        <begin position="304"/>
        <end position="329"/>
    </location>
</feature>
<feature type="transmembrane region" description="Helical" evidence="1">
    <location>
        <begin position="335"/>
        <end position="354"/>
    </location>
</feature>
<accession>A0ABX0RI58</accession>
<evidence type="ECO:0000256" key="1">
    <source>
        <dbReference type="SAM" id="Phobius"/>
    </source>
</evidence>
<comment type="caution">
    <text evidence="2">The sequence shown here is derived from an EMBL/GenBank/DDBJ whole genome shotgun (WGS) entry which is preliminary data.</text>
</comment>
<organism evidence="2 3">
    <name type="scientific">Candidatus Pantoea multigeneris</name>
    <dbReference type="NCBI Taxonomy" id="2608357"/>
    <lineage>
        <taxon>Bacteria</taxon>
        <taxon>Pseudomonadati</taxon>
        <taxon>Pseudomonadota</taxon>
        <taxon>Gammaproteobacteria</taxon>
        <taxon>Enterobacterales</taxon>
        <taxon>Erwiniaceae</taxon>
        <taxon>Pantoea</taxon>
    </lineage>
</organism>
<keyword evidence="1" id="KW-1133">Transmembrane helix</keyword>